<dbReference type="InterPro" id="IPR039261">
    <property type="entry name" value="FNR_nucleotide-bd"/>
</dbReference>
<dbReference type="AlphaFoldDB" id="A0AAD4L018"/>
<keyword evidence="2" id="KW-1185">Reference proteome</keyword>
<accession>A0AAD4L018</accession>
<dbReference type="Proteomes" id="UP001201262">
    <property type="component" value="Unassembled WGS sequence"/>
</dbReference>
<comment type="caution">
    <text evidence="1">The sequence shown here is derived from an EMBL/GenBank/DDBJ whole genome shotgun (WGS) entry which is preliminary data.</text>
</comment>
<sequence length="302" mass="34177">MLGTKVVHQKSHRLTQSITLHTFCTSEPLSFSWHPGNSLRMQLPSDIDLTANYLSSDPSSRQVVFTPCAVRKACRTRETCDANESQKDQGSLWQIDFILRNGRLSSLIGTPRKPSLAAVVENYASGFQDFETITLWDTTNFAAIAGGTGICPYLALSDTLNELNEVESKRRILLWSIRYNDLTFVKYVLDVRYLSLDQWSEIVIFVTSGAESYCQSAHALTVQIEKVRSELPVENQSRLRFVHGRMMQEHLADAANNMDCTAGHYIFFCGGKGFQWQIKRWCLPRKLSVKIIQQPVDSTGKE</sequence>
<protein>
    <submittedName>
        <fullName evidence="1">Uncharacterized protein</fullName>
    </submittedName>
</protein>
<evidence type="ECO:0000313" key="1">
    <source>
        <dbReference type="EMBL" id="KAH8703020.1"/>
    </source>
</evidence>
<dbReference type="GeneID" id="70249186"/>
<proteinExistence type="predicted"/>
<dbReference type="EMBL" id="JAJTJA010000002">
    <property type="protein sequence ID" value="KAH8703020.1"/>
    <property type="molecule type" value="Genomic_DNA"/>
</dbReference>
<dbReference type="Gene3D" id="3.40.50.80">
    <property type="entry name" value="Nucleotide-binding domain of ferredoxin-NADP reductase (FNR) module"/>
    <property type="match status" value="1"/>
</dbReference>
<reference evidence="1" key="1">
    <citation type="submission" date="2021-12" db="EMBL/GenBank/DDBJ databases">
        <title>Convergent genome expansion in fungi linked to evolution of root-endophyte symbiosis.</title>
        <authorList>
            <consortium name="DOE Joint Genome Institute"/>
            <person name="Ke Y.-H."/>
            <person name="Bonito G."/>
            <person name="Liao H.-L."/>
            <person name="Looney B."/>
            <person name="Rojas-Flechas A."/>
            <person name="Nash J."/>
            <person name="Hameed K."/>
            <person name="Schadt C."/>
            <person name="Martin F."/>
            <person name="Crous P.W."/>
            <person name="Miettinen O."/>
            <person name="Magnuson J.K."/>
            <person name="Labbe J."/>
            <person name="Jacobson D."/>
            <person name="Doktycz M.J."/>
            <person name="Veneault-Fourrey C."/>
            <person name="Kuo A."/>
            <person name="Mondo S."/>
            <person name="Calhoun S."/>
            <person name="Riley R."/>
            <person name="Ohm R."/>
            <person name="LaButti K."/>
            <person name="Andreopoulos B."/>
            <person name="Pangilinan J."/>
            <person name="Nolan M."/>
            <person name="Tritt A."/>
            <person name="Clum A."/>
            <person name="Lipzen A."/>
            <person name="Daum C."/>
            <person name="Barry K."/>
            <person name="Grigoriev I.V."/>
            <person name="Vilgalys R."/>
        </authorList>
    </citation>
    <scope>NUCLEOTIDE SEQUENCE</scope>
    <source>
        <strain evidence="1">PMI_201</strain>
    </source>
</reference>
<organism evidence="1 2">
    <name type="scientific">Talaromyces proteolyticus</name>
    <dbReference type="NCBI Taxonomy" id="1131652"/>
    <lineage>
        <taxon>Eukaryota</taxon>
        <taxon>Fungi</taxon>
        <taxon>Dikarya</taxon>
        <taxon>Ascomycota</taxon>
        <taxon>Pezizomycotina</taxon>
        <taxon>Eurotiomycetes</taxon>
        <taxon>Eurotiomycetidae</taxon>
        <taxon>Eurotiales</taxon>
        <taxon>Trichocomaceae</taxon>
        <taxon>Talaromyces</taxon>
        <taxon>Talaromyces sect. Bacilispori</taxon>
    </lineage>
</organism>
<gene>
    <name evidence="1" type="ORF">BGW36DRAFT_403518</name>
</gene>
<dbReference type="RefSeq" id="XP_046076038.1">
    <property type="nucleotide sequence ID" value="XM_046218899.1"/>
</dbReference>
<name>A0AAD4L018_9EURO</name>
<dbReference type="SUPFAM" id="SSF52343">
    <property type="entry name" value="Ferredoxin reductase-like, C-terminal NADP-linked domain"/>
    <property type="match status" value="1"/>
</dbReference>
<evidence type="ECO:0000313" key="2">
    <source>
        <dbReference type="Proteomes" id="UP001201262"/>
    </source>
</evidence>